<organism evidence="1 2">
    <name type="scientific">Phaeosphaeria nodorum (strain SN15 / ATCC MYA-4574 / FGSC 10173)</name>
    <name type="common">Glume blotch fungus</name>
    <name type="synonym">Parastagonospora nodorum</name>
    <dbReference type="NCBI Taxonomy" id="321614"/>
    <lineage>
        <taxon>Eukaryota</taxon>
        <taxon>Fungi</taxon>
        <taxon>Dikarya</taxon>
        <taxon>Ascomycota</taxon>
        <taxon>Pezizomycotina</taxon>
        <taxon>Dothideomycetes</taxon>
        <taxon>Pleosporomycetidae</taxon>
        <taxon>Pleosporales</taxon>
        <taxon>Pleosporineae</taxon>
        <taxon>Phaeosphaeriaceae</taxon>
        <taxon>Parastagonospora</taxon>
    </lineage>
</organism>
<feature type="non-terminal residue" evidence="1">
    <location>
        <position position="1"/>
    </location>
</feature>
<sequence>SPQHRLMMCKLIEHGGGPNADAGSRAGMIAFTTMFRYMSREGPIRRMRRIRGMRGYTAGQRMCSGMDELGNVMKESLVVVWKTS</sequence>
<dbReference type="EMBL" id="CP069032">
    <property type="protein sequence ID" value="QRD00125.1"/>
    <property type="molecule type" value="Genomic_DNA"/>
</dbReference>
<keyword evidence="2" id="KW-1185">Reference proteome</keyword>
<evidence type="ECO:0000313" key="2">
    <source>
        <dbReference type="Proteomes" id="UP000663193"/>
    </source>
</evidence>
<accession>A0A7U2I367</accession>
<name>A0A7U2I367_PHANO</name>
<dbReference type="Proteomes" id="UP000663193">
    <property type="component" value="Chromosome 10"/>
</dbReference>
<gene>
    <name evidence="1" type="ORF">JI435_304970</name>
</gene>
<reference evidence="2" key="1">
    <citation type="journal article" date="2021" name="BMC Genomics">
        <title>Chromosome-level genome assembly and manually-curated proteome of model necrotroph Parastagonospora nodorum Sn15 reveals a genome-wide trove of candidate effector homologs, and redundancy of virulence-related functions within an accessory chromosome.</title>
        <authorList>
            <person name="Bertazzoni S."/>
            <person name="Jones D.A.B."/>
            <person name="Phan H.T."/>
            <person name="Tan K.-C."/>
            <person name="Hane J.K."/>
        </authorList>
    </citation>
    <scope>NUCLEOTIDE SEQUENCE [LARGE SCALE GENOMIC DNA]</scope>
    <source>
        <strain evidence="2">SN15 / ATCC MYA-4574 / FGSC 10173)</strain>
    </source>
</reference>
<dbReference type="VEuPathDB" id="FungiDB:JI435_304970"/>
<protein>
    <submittedName>
        <fullName evidence="1">Uncharacterized protein</fullName>
    </submittedName>
</protein>
<proteinExistence type="predicted"/>
<dbReference type="AlphaFoldDB" id="A0A7U2I367"/>
<evidence type="ECO:0000313" key="1">
    <source>
        <dbReference type="EMBL" id="QRD00125.1"/>
    </source>
</evidence>